<dbReference type="AlphaFoldDB" id="A0A2V2ZP87"/>
<keyword evidence="1" id="KW-0378">Hydrolase</keyword>
<dbReference type="EMBL" id="QGTW01000011">
    <property type="protein sequence ID" value="PWW26120.1"/>
    <property type="molecule type" value="Genomic_DNA"/>
</dbReference>
<dbReference type="PANTHER" id="PTHR43283">
    <property type="entry name" value="BETA-LACTAMASE-RELATED"/>
    <property type="match status" value="1"/>
</dbReference>
<comment type="caution">
    <text evidence="4">The sequence shown here is derived from an EMBL/GenBank/DDBJ whole genome shotgun (WGS) entry which is preliminary data.</text>
</comment>
<dbReference type="Gene3D" id="3.40.710.10">
    <property type="entry name" value="DD-peptidase/beta-lactamase superfamily"/>
    <property type="match status" value="1"/>
</dbReference>
<feature type="signal peptide" evidence="2">
    <location>
        <begin position="1"/>
        <end position="27"/>
    </location>
</feature>
<dbReference type="InterPro" id="IPR012338">
    <property type="entry name" value="Beta-lactam/transpept-like"/>
</dbReference>
<keyword evidence="2" id="KW-0732">Signal</keyword>
<dbReference type="Pfam" id="PF00144">
    <property type="entry name" value="Beta-lactamase"/>
    <property type="match status" value="1"/>
</dbReference>
<gene>
    <name evidence="4" type="ORF">DFO73_11157</name>
</gene>
<reference evidence="4 5" key="1">
    <citation type="submission" date="2018-05" db="EMBL/GenBank/DDBJ databases">
        <title>Freshwater and sediment microbial communities from various areas in North America, analyzing microbe dynamics in response to fracking.</title>
        <authorList>
            <person name="Lamendella R."/>
        </authorList>
    </citation>
    <scope>NUCLEOTIDE SEQUENCE [LARGE SCALE GENOMIC DNA]</scope>
    <source>
        <strain evidence="4 5">15_TX</strain>
    </source>
</reference>
<dbReference type="NCBIfam" id="NF002968">
    <property type="entry name" value="PRK03642.1"/>
    <property type="match status" value="1"/>
</dbReference>
<proteinExistence type="predicted"/>
<dbReference type="GO" id="GO:0016787">
    <property type="term" value="F:hydrolase activity"/>
    <property type="evidence" value="ECO:0007669"/>
    <property type="project" value="UniProtKB-KW"/>
</dbReference>
<organism evidence="4 5">
    <name type="scientific">Cytobacillus oceanisediminis</name>
    <dbReference type="NCBI Taxonomy" id="665099"/>
    <lineage>
        <taxon>Bacteria</taxon>
        <taxon>Bacillati</taxon>
        <taxon>Bacillota</taxon>
        <taxon>Bacilli</taxon>
        <taxon>Bacillales</taxon>
        <taxon>Bacillaceae</taxon>
        <taxon>Cytobacillus</taxon>
    </lineage>
</organism>
<evidence type="ECO:0000256" key="2">
    <source>
        <dbReference type="SAM" id="SignalP"/>
    </source>
</evidence>
<name>A0A2V2ZP87_9BACI</name>
<feature type="domain" description="Beta-lactamase-related" evidence="3">
    <location>
        <begin position="74"/>
        <end position="432"/>
    </location>
</feature>
<evidence type="ECO:0000259" key="3">
    <source>
        <dbReference type="Pfam" id="PF00144"/>
    </source>
</evidence>
<dbReference type="InterPro" id="IPR001466">
    <property type="entry name" value="Beta-lactam-related"/>
</dbReference>
<accession>A0A2V2ZP87</accession>
<dbReference type="InterPro" id="IPR050789">
    <property type="entry name" value="Diverse_Enzym_Activities"/>
</dbReference>
<sequence length="463" mass="52319">MRKFLNHLVVFSMAAVLVMPWHSNAFADSLVNKGNEISEADVYKDKKSTEYSTLKQAKRPEDAGFSSEKLKQVDKLINEEIENGFPGAALVVIKDGKIVKNSAYGYAKIYEESEMLKHPQKMKTNTMFDLASNTKMYSINFALQHLVSEGKVDLNDKIQHYYPEFKDKAGDNVKGKDELRIIDLLHHTAGFPSSVHYHNPDRAGELYSQERSRTLEMILMTPLQYEPGTKQIYSDIDYMLLGFIIEKVTGEKLDQYTEKQIYEPLGLKNTLFNPLRKGFKEKNFAATELNGNTRDGAVNFPNIRAYTLQGEVHDEKSFYSMDGVSGHAGLFSTTGDLAVLMQVMLNGGGYGNVKLFDKETIDLFVKPYEMNPTYGLGWRLNGNSSMEWMFSKYANEEVFGHTGWTGTVTVIDRKNNLAIALLTNKKHSPVIDPLTDPHKFYGDTYSISQYGSIVSAVYEALIQ</sequence>
<evidence type="ECO:0000313" key="5">
    <source>
        <dbReference type="Proteomes" id="UP000247150"/>
    </source>
</evidence>
<evidence type="ECO:0000256" key="1">
    <source>
        <dbReference type="ARBA" id="ARBA00022801"/>
    </source>
</evidence>
<dbReference type="OrthoDB" id="9770183at2"/>
<evidence type="ECO:0000313" key="4">
    <source>
        <dbReference type="EMBL" id="PWW26120.1"/>
    </source>
</evidence>
<dbReference type="SUPFAM" id="SSF56601">
    <property type="entry name" value="beta-lactamase/transpeptidase-like"/>
    <property type="match status" value="1"/>
</dbReference>
<dbReference type="Proteomes" id="UP000247150">
    <property type="component" value="Unassembled WGS sequence"/>
</dbReference>
<feature type="chain" id="PRO_5018608322" evidence="2">
    <location>
        <begin position="28"/>
        <end position="463"/>
    </location>
</feature>
<dbReference type="PANTHER" id="PTHR43283:SF11">
    <property type="entry name" value="BETA-LACTAMASE-RELATED DOMAIN-CONTAINING PROTEIN"/>
    <property type="match status" value="1"/>
</dbReference>
<protein>
    <submittedName>
        <fullName evidence="4">CubicO group peptidase (Beta-lactamase class C family)</fullName>
    </submittedName>
</protein>